<feature type="transmembrane region" description="Helical" evidence="1">
    <location>
        <begin position="231"/>
        <end position="252"/>
    </location>
</feature>
<dbReference type="AlphaFoldDB" id="A0A1I6HKE5"/>
<name>A0A1I6HKE5_9MICO</name>
<keyword evidence="1" id="KW-1133">Transmembrane helix</keyword>
<evidence type="ECO:0000313" key="2">
    <source>
        <dbReference type="EMBL" id="SFR54925.1"/>
    </source>
</evidence>
<accession>A0A1I6HKE5</accession>
<feature type="transmembrane region" description="Helical" evidence="1">
    <location>
        <begin position="149"/>
        <end position="170"/>
    </location>
</feature>
<proteinExistence type="predicted"/>
<feature type="transmembrane region" description="Helical" evidence="1">
    <location>
        <begin position="177"/>
        <end position="198"/>
    </location>
</feature>
<dbReference type="Proteomes" id="UP000198877">
    <property type="component" value="Unassembled WGS sequence"/>
</dbReference>
<protein>
    <recommendedName>
        <fullName evidence="4">FAR-17a/AIG1-like protein</fullName>
    </recommendedName>
</protein>
<dbReference type="EMBL" id="FOYR01000002">
    <property type="protein sequence ID" value="SFR54925.1"/>
    <property type="molecule type" value="Genomic_DNA"/>
</dbReference>
<organism evidence="2 3">
    <name type="scientific">Microbacterium azadirachtae</name>
    <dbReference type="NCBI Taxonomy" id="582680"/>
    <lineage>
        <taxon>Bacteria</taxon>
        <taxon>Bacillati</taxon>
        <taxon>Actinomycetota</taxon>
        <taxon>Actinomycetes</taxon>
        <taxon>Micrococcales</taxon>
        <taxon>Microbacteriaceae</taxon>
        <taxon>Microbacterium</taxon>
    </lineage>
</organism>
<dbReference type="NCBIfam" id="NF038065">
    <property type="entry name" value="Pr6Pr"/>
    <property type="match status" value="1"/>
</dbReference>
<evidence type="ECO:0000256" key="1">
    <source>
        <dbReference type="SAM" id="Phobius"/>
    </source>
</evidence>
<feature type="transmembrane region" description="Helical" evidence="1">
    <location>
        <begin position="83"/>
        <end position="103"/>
    </location>
</feature>
<reference evidence="3" key="1">
    <citation type="submission" date="2016-10" db="EMBL/GenBank/DDBJ databases">
        <authorList>
            <person name="Varghese N."/>
            <person name="Submissions S."/>
        </authorList>
    </citation>
    <scope>NUCLEOTIDE SEQUENCE [LARGE SCALE GENOMIC DNA]</scope>
    <source>
        <strain evidence="3">CL127</strain>
    </source>
</reference>
<keyword evidence="1" id="KW-0472">Membrane</keyword>
<dbReference type="InterPro" id="IPR049713">
    <property type="entry name" value="Pr6Pr-like"/>
</dbReference>
<sequence>MRCRYLQGMQISAQERAATRPSRFAIGTRTWSVVRLVGALAILAAVTHQLIVTVGNALAATTPYGSHIPTVVANFLSFFTIESNISAAIVLIVAAIWGLRVAGGPSEADPVEPRALAILLACVSTYMIVTGIVYNLLLRGIELPQGSTVVWANEMMHVVGPVLLLADVLLAPRRRCLGWGVLGIVAAFPIVWAVYTLIRANLVISPRTGETGWYPYPFLDPTHVPGGYLGVSGYIVGIAVAILTVGAGVIWLSRRRGR</sequence>
<evidence type="ECO:0008006" key="4">
    <source>
        <dbReference type="Google" id="ProtNLM"/>
    </source>
</evidence>
<keyword evidence="1" id="KW-0812">Transmembrane</keyword>
<gene>
    <name evidence="2" type="ORF">SAMN04488591_1910</name>
</gene>
<evidence type="ECO:0000313" key="3">
    <source>
        <dbReference type="Proteomes" id="UP000198877"/>
    </source>
</evidence>
<feature type="transmembrane region" description="Helical" evidence="1">
    <location>
        <begin position="115"/>
        <end position="137"/>
    </location>
</feature>